<dbReference type="Proteomes" id="UP001595764">
    <property type="component" value="Unassembled WGS sequence"/>
</dbReference>
<evidence type="ECO:0000313" key="2">
    <source>
        <dbReference type="Proteomes" id="UP001595764"/>
    </source>
</evidence>
<gene>
    <name evidence="1" type="ORF">ACFORO_19855</name>
</gene>
<organism evidence="1 2">
    <name type="scientific">Amycolatopsis halotolerans</name>
    <dbReference type="NCBI Taxonomy" id="330083"/>
    <lineage>
        <taxon>Bacteria</taxon>
        <taxon>Bacillati</taxon>
        <taxon>Actinomycetota</taxon>
        <taxon>Actinomycetes</taxon>
        <taxon>Pseudonocardiales</taxon>
        <taxon>Pseudonocardiaceae</taxon>
        <taxon>Amycolatopsis</taxon>
    </lineage>
</organism>
<name>A0ABV7QHZ8_9PSEU</name>
<dbReference type="EMBL" id="JBHRWI010000022">
    <property type="protein sequence ID" value="MFC3512437.1"/>
    <property type="molecule type" value="Genomic_DNA"/>
</dbReference>
<proteinExistence type="predicted"/>
<reference evidence="2" key="1">
    <citation type="journal article" date="2019" name="Int. J. Syst. Evol. Microbiol.">
        <title>The Global Catalogue of Microorganisms (GCM) 10K type strain sequencing project: providing services to taxonomists for standard genome sequencing and annotation.</title>
        <authorList>
            <consortium name="The Broad Institute Genomics Platform"/>
            <consortium name="The Broad Institute Genome Sequencing Center for Infectious Disease"/>
            <person name="Wu L."/>
            <person name="Ma J."/>
        </authorList>
    </citation>
    <scope>NUCLEOTIDE SEQUENCE [LARGE SCALE GENOMIC DNA]</scope>
    <source>
        <strain evidence="2">CGMCC 4.7682</strain>
    </source>
</reference>
<sequence length="152" mass="15827">MSDEGQRRPMAGTGRRVVSAALAALAVAGVYTAAGPLGSASASPSARCHGSGCTGKDPEAQGCAADARTDQTIQLDAQLYAYLRFSPACDAAWVKTVSWSPEKPIQGTVYGERWGRGGQVIVECTQSTGYLAGGTQWSRMCGGDPMHEITAR</sequence>
<dbReference type="Pfam" id="PF10901">
    <property type="entry name" value="DUF2690"/>
    <property type="match status" value="1"/>
</dbReference>
<accession>A0ABV7QHZ8</accession>
<evidence type="ECO:0000313" key="1">
    <source>
        <dbReference type="EMBL" id="MFC3512437.1"/>
    </source>
</evidence>
<dbReference type="InterPro" id="IPR021224">
    <property type="entry name" value="DUF2690"/>
</dbReference>
<keyword evidence="2" id="KW-1185">Reference proteome</keyword>
<protein>
    <submittedName>
        <fullName evidence="1">DUF2690 domain-containing protein</fullName>
    </submittedName>
</protein>
<comment type="caution">
    <text evidence="1">The sequence shown here is derived from an EMBL/GenBank/DDBJ whole genome shotgun (WGS) entry which is preliminary data.</text>
</comment>
<dbReference type="RefSeq" id="WP_377871719.1">
    <property type="nucleotide sequence ID" value="NZ_JBHMAY010000032.1"/>
</dbReference>